<keyword evidence="7" id="KW-1185">Reference proteome</keyword>
<feature type="domain" description="EGF-like" evidence="5">
    <location>
        <begin position="32"/>
        <end position="68"/>
    </location>
</feature>
<feature type="disulfide bond" evidence="1">
    <location>
        <begin position="58"/>
        <end position="67"/>
    </location>
</feature>
<name>B3RZ32_TRIAD</name>
<feature type="compositionally biased region" description="Polar residues" evidence="2">
    <location>
        <begin position="355"/>
        <end position="367"/>
    </location>
</feature>
<evidence type="ECO:0000256" key="3">
    <source>
        <dbReference type="SAM" id="Phobius"/>
    </source>
</evidence>
<feature type="disulfide bond" evidence="1">
    <location>
        <begin position="36"/>
        <end position="46"/>
    </location>
</feature>
<evidence type="ECO:0000313" key="6">
    <source>
        <dbReference type="EMBL" id="EDV23772.1"/>
    </source>
</evidence>
<dbReference type="AlphaFoldDB" id="B3RZ32"/>
<feature type="chain" id="PRO_5002798388" description="EGF-like domain-containing protein" evidence="4">
    <location>
        <begin position="34"/>
        <end position="546"/>
    </location>
</feature>
<dbReference type="RefSeq" id="XP_002113298.1">
    <property type="nucleotide sequence ID" value="XM_002113262.1"/>
</dbReference>
<comment type="caution">
    <text evidence="1">Lacks conserved residue(s) required for the propagation of feature annotation.</text>
</comment>
<dbReference type="PROSITE" id="PS00022">
    <property type="entry name" value="EGF_1"/>
    <property type="match status" value="1"/>
</dbReference>
<dbReference type="KEGG" id="tad:TRIADDRAFT_57309"/>
<keyword evidence="3" id="KW-0812">Transmembrane</keyword>
<evidence type="ECO:0000256" key="2">
    <source>
        <dbReference type="SAM" id="MobiDB-lite"/>
    </source>
</evidence>
<feature type="signal peptide" evidence="4">
    <location>
        <begin position="1"/>
        <end position="33"/>
    </location>
</feature>
<keyword evidence="1" id="KW-0245">EGF-like domain</keyword>
<dbReference type="PhylomeDB" id="B3RZ32"/>
<dbReference type="SMART" id="SM00215">
    <property type="entry name" value="VWC_out"/>
    <property type="match status" value="1"/>
</dbReference>
<dbReference type="SMART" id="SM00181">
    <property type="entry name" value="EGF"/>
    <property type="match status" value="1"/>
</dbReference>
<dbReference type="InterPro" id="IPR000742">
    <property type="entry name" value="EGF"/>
</dbReference>
<dbReference type="PROSITE" id="PS01186">
    <property type="entry name" value="EGF_2"/>
    <property type="match status" value="1"/>
</dbReference>
<dbReference type="InterPro" id="IPR001007">
    <property type="entry name" value="VWF_dom"/>
</dbReference>
<feature type="region of interest" description="Disordered" evidence="2">
    <location>
        <begin position="328"/>
        <end position="367"/>
    </location>
</feature>
<gene>
    <name evidence="6" type="ORF">TRIADDRAFT_57309</name>
</gene>
<dbReference type="Proteomes" id="UP000009022">
    <property type="component" value="Unassembled WGS sequence"/>
</dbReference>
<evidence type="ECO:0000256" key="1">
    <source>
        <dbReference type="PROSITE-ProRule" id="PRU00076"/>
    </source>
</evidence>
<evidence type="ECO:0000259" key="5">
    <source>
        <dbReference type="PROSITE" id="PS50026"/>
    </source>
</evidence>
<proteinExistence type="predicted"/>
<accession>B3RZ32</accession>
<sequence>MVVTTKILLSLLYYWMLPVLIFSFSYQVSPVYANPCSSNPCKYGLCQRLNDTSYLCQCDQGYWGYQCQYKPSDCKWSIKGSNASVVYPTGRQWKNQCNSCYCLQGKVICSQLWCGLTFCQSGNDCSETSKPCTVVPKSWCLSTSCSQYGYCSSTENQIVTDCIRNRPLQKCILRTVYIDISQFTQSSPKISAAELIMNDLNQTLSGPYIRGNLRHIIFTLPTTVPSFILPLLITGTALLILVLIATAWLIKRKYDTDSQDQIDTKKSELSNFIFKRHFSFSKGKPKTQEITANPIFVDENEAAWKRKSSIRASANFFRGVKPKRKAYEIRNSRNKGRGISHKKDGGNDDSFAGHDNNNTGNGITVRELTTNDYGNSSQVNQHQNEDNILSENGLINQDDRKGTSGYSDILSHSLRWIAGRRKSSVTLEQPGYDIQGQDMTSDIKIVKVNDQSEKQENIYRRVVTGDNVKLYNAEQDNIKTQTVAHDNIDFQPEIQNNIDQQAEKFDHHTNLLTETEESDEIIFDELELCEDKFDYNIVIGLSCTTL</sequence>
<keyword evidence="1" id="KW-1015">Disulfide bond</keyword>
<dbReference type="EMBL" id="DS985246">
    <property type="protein sequence ID" value="EDV23772.1"/>
    <property type="molecule type" value="Genomic_DNA"/>
</dbReference>
<dbReference type="PROSITE" id="PS50026">
    <property type="entry name" value="EGF_3"/>
    <property type="match status" value="1"/>
</dbReference>
<dbReference type="CTD" id="6754871"/>
<dbReference type="SUPFAM" id="SSF57196">
    <property type="entry name" value="EGF/Laminin"/>
    <property type="match status" value="1"/>
</dbReference>
<keyword evidence="3" id="KW-0472">Membrane</keyword>
<dbReference type="HOGENOM" id="CLU_499076_0_0_1"/>
<feature type="transmembrane region" description="Helical" evidence="3">
    <location>
        <begin position="227"/>
        <end position="250"/>
    </location>
</feature>
<organism evidence="6 7">
    <name type="scientific">Trichoplax adhaerens</name>
    <name type="common">Trichoplax reptans</name>
    <dbReference type="NCBI Taxonomy" id="10228"/>
    <lineage>
        <taxon>Eukaryota</taxon>
        <taxon>Metazoa</taxon>
        <taxon>Placozoa</taxon>
        <taxon>Uniplacotomia</taxon>
        <taxon>Trichoplacea</taxon>
        <taxon>Trichoplacidae</taxon>
        <taxon>Trichoplax</taxon>
    </lineage>
</organism>
<keyword evidence="4" id="KW-0732">Signal</keyword>
<dbReference type="InParanoid" id="B3RZ32"/>
<keyword evidence="3" id="KW-1133">Transmembrane helix</keyword>
<reference evidence="6 7" key="1">
    <citation type="journal article" date="2008" name="Nature">
        <title>The Trichoplax genome and the nature of placozoans.</title>
        <authorList>
            <person name="Srivastava M."/>
            <person name="Begovic E."/>
            <person name="Chapman J."/>
            <person name="Putnam N.H."/>
            <person name="Hellsten U."/>
            <person name="Kawashima T."/>
            <person name="Kuo A."/>
            <person name="Mitros T."/>
            <person name="Salamov A."/>
            <person name="Carpenter M.L."/>
            <person name="Signorovitch A.Y."/>
            <person name="Moreno M.A."/>
            <person name="Kamm K."/>
            <person name="Grimwood J."/>
            <person name="Schmutz J."/>
            <person name="Shapiro H."/>
            <person name="Grigoriev I.V."/>
            <person name="Buss L.W."/>
            <person name="Schierwater B."/>
            <person name="Dellaporta S.L."/>
            <person name="Rokhsar D.S."/>
        </authorList>
    </citation>
    <scope>NUCLEOTIDE SEQUENCE [LARGE SCALE GENOMIC DNA]</scope>
    <source>
        <strain evidence="6 7">Grell-BS-1999</strain>
    </source>
</reference>
<dbReference type="Gene3D" id="2.10.25.10">
    <property type="entry name" value="Laminin"/>
    <property type="match status" value="1"/>
</dbReference>
<evidence type="ECO:0000256" key="4">
    <source>
        <dbReference type="SAM" id="SignalP"/>
    </source>
</evidence>
<dbReference type="eggNOG" id="KOG1217">
    <property type="taxonomic scope" value="Eukaryota"/>
</dbReference>
<evidence type="ECO:0000313" key="7">
    <source>
        <dbReference type="Proteomes" id="UP000009022"/>
    </source>
</evidence>
<protein>
    <recommendedName>
        <fullName evidence="5">EGF-like domain-containing protein</fullName>
    </recommendedName>
</protein>
<dbReference type="GeneID" id="6754871"/>